<sequence>MARTCGAKHLLRHVHNKGMAHKGALLTRNATHASNRAYDDADFQIRARARRMTFQYDERIQPILQKFRLDYIARLGQMKIDLQLITALAERWRRETHSFHLPTGEITPTLEDVSCLLGLPIDGDPIIGDTDEQWEDEVEAAFKRMDWHTFPRPPGTFHMRLPWLREPWVPPDVDDNRHVPAMLAPNAGPEDIVHYARAFMLDLLGSVMFPDHSGYVCSMFLPLIQNVDDPPKYSWGTAVLAYLYRGLCSASVMSTQELTAPCIFLQIWAWTRFPIGRPQALFFENGLEGRPLGVRWVGEHKYINVPRGSVSEYRRAFEELRDDDVNWRPYKDIMHELPPICREENEMALWFYEGPIIWFWVVESYTPQRVMRQFGMHQIIPPPLLPCSDNLHAIKHKPLSNIDWLKLHKPYLDLWASRAQHIMPIDGPYDSNKAKQYLAWFNREGMRTVFWRASTGREINYPQPVPISGDPLNQRFVVHGERVQQTIIRNLLFAREAAGAIQEFSGPAQAFARWALRVCRSNLDDVNRGDVFQQFLAQHELSEENIDLTQEQSVEVNLADQQWLSTLLSSEYGMFVPEPPIFQPITRQLSQAGVWERGESSGSGVGSS</sequence>
<accession>A0A9Q0HFU1</accession>
<name>A0A9Q0HFU1_9POAL</name>
<dbReference type="PANTHER" id="PTHR46033:SF8">
    <property type="entry name" value="PROTEIN MAINTENANCE OF MERISTEMS-LIKE"/>
    <property type="match status" value="1"/>
</dbReference>
<evidence type="ECO:0000259" key="1">
    <source>
        <dbReference type="Pfam" id="PF10536"/>
    </source>
</evidence>
<dbReference type="GO" id="GO:0010073">
    <property type="term" value="P:meristem maintenance"/>
    <property type="evidence" value="ECO:0007669"/>
    <property type="project" value="InterPro"/>
</dbReference>
<dbReference type="PANTHER" id="PTHR46033">
    <property type="entry name" value="PROTEIN MAIN-LIKE 2"/>
    <property type="match status" value="1"/>
</dbReference>
<comment type="caution">
    <text evidence="2">The sequence shown here is derived from an EMBL/GenBank/DDBJ whole genome shotgun (WGS) entry which is preliminary data.</text>
</comment>
<keyword evidence="3" id="KW-1185">Reference proteome</keyword>
<dbReference type="InterPro" id="IPR044824">
    <property type="entry name" value="MAIN-like"/>
</dbReference>
<reference evidence="2" key="1">
    <citation type="journal article" date="2022" name="Cell">
        <title>Repeat-based holocentromeres influence genome architecture and karyotype evolution.</title>
        <authorList>
            <person name="Hofstatter P.G."/>
            <person name="Thangavel G."/>
            <person name="Lux T."/>
            <person name="Neumann P."/>
            <person name="Vondrak T."/>
            <person name="Novak P."/>
            <person name="Zhang M."/>
            <person name="Costa L."/>
            <person name="Castellani M."/>
            <person name="Scott A."/>
            <person name="Toegelov H."/>
            <person name="Fuchs J."/>
            <person name="Mata-Sucre Y."/>
            <person name="Dias Y."/>
            <person name="Vanzela A.L.L."/>
            <person name="Huettel B."/>
            <person name="Almeida C.C.S."/>
            <person name="Simkova H."/>
            <person name="Souza G."/>
            <person name="Pedrosa-Harand A."/>
            <person name="Macas J."/>
            <person name="Mayer K.F.X."/>
            <person name="Houben A."/>
            <person name="Marques A."/>
        </authorList>
    </citation>
    <scope>NUCLEOTIDE SEQUENCE</scope>
    <source>
        <strain evidence="2">RhyBre1mFocal</strain>
    </source>
</reference>
<organism evidence="2 3">
    <name type="scientific">Rhynchospora breviuscula</name>
    <dbReference type="NCBI Taxonomy" id="2022672"/>
    <lineage>
        <taxon>Eukaryota</taxon>
        <taxon>Viridiplantae</taxon>
        <taxon>Streptophyta</taxon>
        <taxon>Embryophyta</taxon>
        <taxon>Tracheophyta</taxon>
        <taxon>Spermatophyta</taxon>
        <taxon>Magnoliopsida</taxon>
        <taxon>Liliopsida</taxon>
        <taxon>Poales</taxon>
        <taxon>Cyperaceae</taxon>
        <taxon>Cyperoideae</taxon>
        <taxon>Rhynchosporeae</taxon>
        <taxon>Rhynchospora</taxon>
    </lineage>
</organism>
<dbReference type="EMBL" id="JAMQYH010000005">
    <property type="protein sequence ID" value="KAJ1686186.1"/>
    <property type="molecule type" value="Genomic_DNA"/>
</dbReference>
<dbReference type="InterPro" id="IPR019557">
    <property type="entry name" value="AminoTfrase-like_pln_mobile"/>
</dbReference>
<dbReference type="Proteomes" id="UP001151287">
    <property type="component" value="Unassembled WGS sequence"/>
</dbReference>
<dbReference type="OrthoDB" id="784956at2759"/>
<feature type="domain" description="Aminotransferase-like plant mobile" evidence="1">
    <location>
        <begin position="73"/>
        <end position="441"/>
    </location>
</feature>
<proteinExistence type="predicted"/>
<gene>
    <name evidence="2" type="ORF">LUZ63_017576</name>
</gene>
<evidence type="ECO:0000313" key="3">
    <source>
        <dbReference type="Proteomes" id="UP001151287"/>
    </source>
</evidence>
<dbReference type="Pfam" id="PF10536">
    <property type="entry name" value="PMD"/>
    <property type="match status" value="1"/>
</dbReference>
<evidence type="ECO:0000313" key="2">
    <source>
        <dbReference type="EMBL" id="KAJ1686186.1"/>
    </source>
</evidence>
<protein>
    <recommendedName>
        <fullName evidence="1">Aminotransferase-like plant mobile domain-containing protein</fullName>
    </recommendedName>
</protein>
<dbReference type="AlphaFoldDB" id="A0A9Q0HFU1"/>